<evidence type="ECO:0000256" key="1">
    <source>
        <dbReference type="SAM" id="MobiDB-lite"/>
    </source>
</evidence>
<dbReference type="Proteomes" id="UP001589865">
    <property type="component" value="Unassembled WGS sequence"/>
</dbReference>
<evidence type="ECO:0000313" key="3">
    <source>
        <dbReference type="EMBL" id="MFC0407298.1"/>
    </source>
</evidence>
<comment type="caution">
    <text evidence="3">The sequence shown here is derived from an EMBL/GenBank/DDBJ whole genome shotgun (WGS) entry which is preliminary data.</text>
</comment>
<reference evidence="3 4" key="1">
    <citation type="submission" date="2024-09" db="EMBL/GenBank/DDBJ databases">
        <authorList>
            <person name="Sun Q."/>
            <person name="Mori K."/>
        </authorList>
    </citation>
    <scope>NUCLEOTIDE SEQUENCE [LARGE SCALE GENOMIC DNA]</scope>
    <source>
        <strain evidence="3 4">TBRC 5777</strain>
    </source>
</reference>
<sequence>MRATILSALLLSATVFCTAGSAAPAGSSAGDDPGQLNLATAPSITATACEAVVTPRGTSALQSLPREVSTRRRTPAPHAPAAKAGKAPAVLSDSDPLDDEPEATLRPAFYLCAVDAPAVRKAVHRT</sequence>
<dbReference type="RefSeq" id="WP_377042993.1">
    <property type="nucleotide sequence ID" value="NZ_JBHLUN010000002.1"/>
</dbReference>
<proteinExistence type="predicted"/>
<accession>A0ABV6JNJ6</accession>
<protein>
    <recommendedName>
        <fullName evidence="5">Secreted protein</fullName>
    </recommendedName>
</protein>
<feature type="signal peptide" evidence="2">
    <location>
        <begin position="1"/>
        <end position="21"/>
    </location>
</feature>
<feature type="compositionally biased region" description="Low complexity" evidence="1">
    <location>
        <begin position="79"/>
        <end position="89"/>
    </location>
</feature>
<keyword evidence="2" id="KW-0732">Signal</keyword>
<evidence type="ECO:0000256" key="2">
    <source>
        <dbReference type="SAM" id="SignalP"/>
    </source>
</evidence>
<name>A0ABV6JNJ6_9PROT</name>
<evidence type="ECO:0000313" key="4">
    <source>
        <dbReference type="Proteomes" id="UP001589865"/>
    </source>
</evidence>
<feature type="region of interest" description="Disordered" evidence="1">
    <location>
        <begin position="55"/>
        <end position="101"/>
    </location>
</feature>
<keyword evidence="4" id="KW-1185">Reference proteome</keyword>
<gene>
    <name evidence="3" type="ORF">ACFFGY_03495</name>
</gene>
<feature type="chain" id="PRO_5045651765" description="Secreted protein" evidence="2">
    <location>
        <begin position="22"/>
        <end position="126"/>
    </location>
</feature>
<organism evidence="3 4">
    <name type="scientific">Roseomonas elaeocarpi</name>
    <dbReference type="NCBI Taxonomy" id="907779"/>
    <lineage>
        <taxon>Bacteria</taxon>
        <taxon>Pseudomonadati</taxon>
        <taxon>Pseudomonadota</taxon>
        <taxon>Alphaproteobacteria</taxon>
        <taxon>Acetobacterales</taxon>
        <taxon>Roseomonadaceae</taxon>
        <taxon>Roseomonas</taxon>
    </lineage>
</organism>
<dbReference type="EMBL" id="JBHLUN010000002">
    <property type="protein sequence ID" value="MFC0407298.1"/>
    <property type="molecule type" value="Genomic_DNA"/>
</dbReference>
<evidence type="ECO:0008006" key="5">
    <source>
        <dbReference type="Google" id="ProtNLM"/>
    </source>
</evidence>